<name>M8C049_AEGTA</name>
<organism evidence="3">
    <name type="scientific">Aegilops tauschii</name>
    <name type="common">Tausch's goatgrass</name>
    <name type="synonym">Aegilops squarrosa</name>
    <dbReference type="NCBI Taxonomy" id="37682"/>
    <lineage>
        <taxon>Eukaryota</taxon>
        <taxon>Viridiplantae</taxon>
        <taxon>Streptophyta</taxon>
        <taxon>Embryophyta</taxon>
        <taxon>Tracheophyta</taxon>
        <taxon>Spermatophyta</taxon>
        <taxon>Magnoliopsida</taxon>
        <taxon>Liliopsida</taxon>
        <taxon>Poales</taxon>
        <taxon>Poaceae</taxon>
        <taxon>BOP clade</taxon>
        <taxon>Pooideae</taxon>
        <taxon>Triticodae</taxon>
        <taxon>Triticeae</taxon>
        <taxon>Triticinae</taxon>
        <taxon>Aegilops</taxon>
    </lineage>
</organism>
<evidence type="ECO:0008006" key="4">
    <source>
        <dbReference type="Google" id="ProtNLM"/>
    </source>
</evidence>
<keyword evidence="1" id="KW-0175">Coiled coil</keyword>
<dbReference type="AlphaFoldDB" id="M8C049"/>
<dbReference type="ExpressionAtlas" id="M8C049">
    <property type="expression patterns" value="baseline"/>
</dbReference>
<dbReference type="PANTHER" id="PTHR31245">
    <property type="entry name" value="UBIQUITIN SYSTEM COMPONENT CUE PROTEIN"/>
    <property type="match status" value="1"/>
</dbReference>
<sequence>MDPQLLERALEASGDDLDDAIKSLKELHLMESNQANLSATGSAFENGPTAVQPSVEGIVTSGGVDTATEHQPPADGQQPGNSGPEWVDLFVREMSNASDMDDARARASRALEALTKSILEGAGAEAAQSLHQENMMLKEQMTAVLSQNAVLKRAVAIQHERQKEFDERSHEVQGLKQLVLQYQEQLRTLEINNYALQMHLKQAQQSSSMPGRYNPDRTYSATTIKNKLHIPVLEDLLDELHAWMNCSMTRRPSFSALLVLTSGAPEELRLLDALTIREVELRPRLAELPSHQIKRPFAGFYPYSKPVTNLMWRWPRTEIRAMVGRGVAVKSFLAYGRKLLRGYLEASGNVLDAAIRSFRDYLASDSATTNAGTSTSGVASDAPVMNAPANSTEWADLIVKEMSSASDLNDARNRAFRILEMFGKSTANCSTPNEAQKMREENKILKQMLGGLLQQSSILKRAVVIQHNRLNDYKNMVQERSQFNETVAKYQQRIKELQGMNDLLSFHLRRANQQSSISGRRNPDVF</sequence>
<evidence type="ECO:0000256" key="1">
    <source>
        <dbReference type="SAM" id="Coils"/>
    </source>
</evidence>
<dbReference type="PANTHER" id="PTHR31245:SF1">
    <property type="entry name" value="UBIQUITIN SYSTEM COMPONENT CUE PROTEIN"/>
    <property type="match status" value="1"/>
</dbReference>
<dbReference type="EnsemblPlants" id="EMT12454">
    <property type="protein sequence ID" value="EMT12454"/>
    <property type="gene ID" value="F775_16366"/>
</dbReference>
<evidence type="ECO:0000256" key="2">
    <source>
        <dbReference type="SAM" id="MobiDB-lite"/>
    </source>
</evidence>
<feature type="coiled-coil region" evidence="1">
    <location>
        <begin position="435"/>
        <end position="500"/>
    </location>
</feature>
<protein>
    <recommendedName>
        <fullName evidence="4">CUE domain-containing protein</fullName>
    </recommendedName>
</protein>
<accession>M8C049</accession>
<dbReference type="CDD" id="cd14279">
    <property type="entry name" value="CUE"/>
    <property type="match status" value="1"/>
</dbReference>
<proteinExistence type="predicted"/>
<feature type="region of interest" description="Disordered" evidence="2">
    <location>
        <begin position="62"/>
        <end position="85"/>
    </location>
</feature>
<evidence type="ECO:0000313" key="3">
    <source>
        <dbReference type="EnsemblPlants" id="EMT12454"/>
    </source>
</evidence>
<reference evidence="3" key="1">
    <citation type="submission" date="2015-06" db="UniProtKB">
        <authorList>
            <consortium name="EnsemblPlants"/>
        </authorList>
    </citation>
    <scope>IDENTIFICATION</scope>
</reference>